<sequence>MPMKKLGFGFMRLPTTDPQDRSAVDYEKVKELVDAYMERGFCYFDTAFKYCGGNSEEAIRRALVDRYPRESYVLTTKLSNEFMHTQEEQGETFRRQMEKLGVDYVDYYLLHNQGAVNYKVSQELDSFAFIQSLKEKGYAKHIGMSYHDNAELLDQILTDHPELDVVQLQINYLDWDNESIQSRKCYEVCRKHNKPVLVMEPIKGGTLAKVPEEAEQLMRAVHPDWSPAAWALRFAAGHPGVMAVLSGMNTMEQLQDNMDALDDPQPLTEQELQVVEQAARIIQQSAMIPCTGCRYCTVTCPKNIPIPDYLSLLQEGHSTTQVVYYFNLAQKNGRAGDCIQCGLCESHCPQHLPIRTHLKTVSQRFDGFQGWR</sequence>
<dbReference type="Gene3D" id="3.30.70.20">
    <property type="match status" value="1"/>
</dbReference>
<dbReference type="GO" id="GO:0046872">
    <property type="term" value="F:metal ion binding"/>
    <property type="evidence" value="ECO:0007669"/>
    <property type="project" value="UniProtKB-KW"/>
</dbReference>
<dbReference type="Pfam" id="PF00248">
    <property type="entry name" value="Aldo_ket_red"/>
    <property type="match status" value="1"/>
</dbReference>
<dbReference type="PROSITE" id="PS51379">
    <property type="entry name" value="4FE4S_FER_2"/>
    <property type="match status" value="2"/>
</dbReference>
<comment type="caution">
    <text evidence="5">The sequence shown here is derived from an EMBL/GenBank/DDBJ whole genome shotgun (WGS) entry which is preliminary data.</text>
</comment>
<dbReference type="Pfam" id="PF13187">
    <property type="entry name" value="Fer4_9"/>
    <property type="match status" value="1"/>
</dbReference>
<evidence type="ECO:0000256" key="1">
    <source>
        <dbReference type="ARBA" id="ARBA00022723"/>
    </source>
</evidence>
<dbReference type="InterPro" id="IPR017900">
    <property type="entry name" value="4Fe4S_Fe_S_CS"/>
</dbReference>
<dbReference type="CDD" id="cd19096">
    <property type="entry name" value="AKR_Fe-S_oxidoreductase"/>
    <property type="match status" value="1"/>
</dbReference>
<keyword evidence="1" id="KW-0479">Metal-binding</keyword>
<dbReference type="InterPro" id="IPR036812">
    <property type="entry name" value="NAD(P)_OxRdtase_dom_sf"/>
</dbReference>
<dbReference type="InterPro" id="IPR017896">
    <property type="entry name" value="4Fe4S_Fe-S-bd"/>
</dbReference>
<dbReference type="Gene3D" id="3.20.20.100">
    <property type="entry name" value="NADP-dependent oxidoreductase domain"/>
    <property type="match status" value="1"/>
</dbReference>
<name>A0A9D2SGP6_9FIRM</name>
<dbReference type="GO" id="GO:0051536">
    <property type="term" value="F:iron-sulfur cluster binding"/>
    <property type="evidence" value="ECO:0007669"/>
    <property type="project" value="UniProtKB-KW"/>
</dbReference>
<reference evidence="5" key="2">
    <citation type="submission" date="2021-04" db="EMBL/GenBank/DDBJ databases">
        <authorList>
            <person name="Gilroy R."/>
        </authorList>
    </citation>
    <scope>NUCLEOTIDE SEQUENCE</scope>
    <source>
        <strain evidence="5">CHK185-1770</strain>
    </source>
</reference>
<dbReference type="InterPro" id="IPR053135">
    <property type="entry name" value="AKR2_Oxidoreductase"/>
</dbReference>
<dbReference type="PANTHER" id="PTHR43312:SF2">
    <property type="entry name" value="OXIDOREDUCTASE"/>
    <property type="match status" value="1"/>
</dbReference>
<accession>A0A9D2SGP6</accession>
<evidence type="ECO:0000256" key="2">
    <source>
        <dbReference type="ARBA" id="ARBA00023004"/>
    </source>
</evidence>
<feature type="domain" description="4Fe-4S ferredoxin-type" evidence="4">
    <location>
        <begin position="327"/>
        <end position="358"/>
    </location>
</feature>
<gene>
    <name evidence="5" type="ORF">H9710_08850</name>
</gene>
<proteinExistence type="predicted"/>
<dbReference type="AlphaFoldDB" id="A0A9D2SGP6"/>
<evidence type="ECO:0000313" key="5">
    <source>
        <dbReference type="EMBL" id="HJB98672.1"/>
    </source>
</evidence>
<protein>
    <submittedName>
        <fullName evidence="5">Aldo/keto reductase</fullName>
    </submittedName>
</protein>
<keyword evidence="2" id="KW-0408">Iron</keyword>
<feature type="domain" description="4Fe-4S ferredoxin-type" evidence="4">
    <location>
        <begin position="279"/>
        <end position="310"/>
    </location>
</feature>
<evidence type="ECO:0000313" key="6">
    <source>
        <dbReference type="Proteomes" id="UP000826793"/>
    </source>
</evidence>
<reference evidence="5" key="1">
    <citation type="journal article" date="2021" name="PeerJ">
        <title>Extensive microbial diversity within the chicken gut microbiome revealed by metagenomics and culture.</title>
        <authorList>
            <person name="Gilroy R."/>
            <person name="Ravi A."/>
            <person name="Getino M."/>
            <person name="Pursley I."/>
            <person name="Horton D.L."/>
            <person name="Alikhan N.F."/>
            <person name="Baker D."/>
            <person name="Gharbi K."/>
            <person name="Hall N."/>
            <person name="Watson M."/>
            <person name="Adriaenssens E.M."/>
            <person name="Foster-Nyarko E."/>
            <person name="Jarju S."/>
            <person name="Secka A."/>
            <person name="Antonio M."/>
            <person name="Oren A."/>
            <person name="Chaudhuri R.R."/>
            <person name="La Ragione R."/>
            <person name="Hildebrand F."/>
            <person name="Pallen M.J."/>
        </authorList>
    </citation>
    <scope>NUCLEOTIDE SEQUENCE</scope>
    <source>
        <strain evidence="5">CHK185-1770</strain>
    </source>
</reference>
<dbReference type="PANTHER" id="PTHR43312">
    <property type="entry name" value="D-THREO-ALDOSE 1-DEHYDROGENASE"/>
    <property type="match status" value="1"/>
</dbReference>
<dbReference type="PROSITE" id="PS00198">
    <property type="entry name" value="4FE4S_FER_1"/>
    <property type="match status" value="2"/>
</dbReference>
<evidence type="ECO:0000256" key="3">
    <source>
        <dbReference type="ARBA" id="ARBA00023014"/>
    </source>
</evidence>
<dbReference type="SUPFAM" id="SSF51430">
    <property type="entry name" value="NAD(P)-linked oxidoreductase"/>
    <property type="match status" value="1"/>
</dbReference>
<dbReference type="EMBL" id="DWXG01000074">
    <property type="protein sequence ID" value="HJB98672.1"/>
    <property type="molecule type" value="Genomic_DNA"/>
</dbReference>
<dbReference type="Proteomes" id="UP000826793">
    <property type="component" value="Unassembled WGS sequence"/>
</dbReference>
<dbReference type="InterPro" id="IPR023210">
    <property type="entry name" value="NADP_OxRdtase_dom"/>
</dbReference>
<evidence type="ECO:0000259" key="4">
    <source>
        <dbReference type="PROSITE" id="PS51379"/>
    </source>
</evidence>
<organism evidence="5 6">
    <name type="scientific">Candidatus Acutalibacter pullicola</name>
    <dbReference type="NCBI Taxonomy" id="2838417"/>
    <lineage>
        <taxon>Bacteria</taxon>
        <taxon>Bacillati</taxon>
        <taxon>Bacillota</taxon>
        <taxon>Clostridia</taxon>
        <taxon>Eubacteriales</taxon>
        <taxon>Acutalibacteraceae</taxon>
        <taxon>Acutalibacter</taxon>
    </lineage>
</organism>
<dbReference type="SUPFAM" id="SSF46548">
    <property type="entry name" value="alpha-helical ferredoxin"/>
    <property type="match status" value="1"/>
</dbReference>
<keyword evidence="3" id="KW-0411">Iron-sulfur</keyword>